<evidence type="ECO:0000313" key="3">
    <source>
        <dbReference type="Proteomes" id="UP001213972"/>
    </source>
</evidence>
<protein>
    <submittedName>
        <fullName evidence="2">Uncharacterized protein</fullName>
    </submittedName>
</protein>
<accession>A0AAJ6B3Z3</accession>
<dbReference type="AlphaFoldDB" id="A0AAJ6B3Z3"/>
<feature type="transmembrane region" description="Helical" evidence="1">
    <location>
        <begin position="12"/>
        <end position="32"/>
    </location>
</feature>
<evidence type="ECO:0000313" key="2">
    <source>
        <dbReference type="EMBL" id="WEK14765.1"/>
    </source>
</evidence>
<dbReference type="Proteomes" id="UP001213972">
    <property type="component" value="Chromosome"/>
</dbReference>
<organism evidence="2 3">
    <name type="scientific">Candidatus Microbacterium phytovorans</name>
    <dbReference type="NCBI Taxonomy" id="3121374"/>
    <lineage>
        <taxon>Bacteria</taxon>
        <taxon>Bacillati</taxon>
        <taxon>Actinomycetota</taxon>
        <taxon>Actinomycetes</taxon>
        <taxon>Micrococcales</taxon>
        <taxon>Microbacteriaceae</taxon>
        <taxon>Microbacterium</taxon>
    </lineage>
</organism>
<sequence length="40" mass="4325">MDYGWMSHALLWLIGLMSVGATLGAVGALWSLGRAGYRKD</sequence>
<keyword evidence="1" id="KW-0812">Transmembrane</keyword>
<keyword evidence="1" id="KW-0472">Membrane</keyword>
<proteinExistence type="predicted"/>
<keyword evidence="1" id="KW-1133">Transmembrane helix</keyword>
<name>A0AAJ6B3Z3_9MICO</name>
<dbReference type="EMBL" id="CP119321">
    <property type="protein sequence ID" value="WEK14765.1"/>
    <property type="molecule type" value="Genomic_DNA"/>
</dbReference>
<reference evidence="2" key="1">
    <citation type="submission" date="2023-03" db="EMBL/GenBank/DDBJ databases">
        <title>Andean soil-derived lignocellulolytic bacterial consortium as a source of novel taxa and putative plastic-active enzymes.</title>
        <authorList>
            <person name="Diaz-Garcia L."/>
            <person name="Chuvochina M."/>
            <person name="Feuerriegel G."/>
            <person name="Bunk B."/>
            <person name="Sproer C."/>
            <person name="Streit W.R."/>
            <person name="Rodriguez L.M."/>
            <person name="Overmann J."/>
            <person name="Jimenez D.J."/>
        </authorList>
    </citation>
    <scope>NUCLEOTIDE SEQUENCE</scope>
    <source>
        <strain evidence="2">MAG 4610</strain>
    </source>
</reference>
<gene>
    <name evidence="2" type="ORF">P0Y48_06125</name>
</gene>
<evidence type="ECO:0000256" key="1">
    <source>
        <dbReference type="SAM" id="Phobius"/>
    </source>
</evidence>